<organism evidence="1 2">
    <name type="scientific">Durusdinium trenchii</name>
    <dbReference type="NCBI Taxonomy" id="1381693"/>
    <lineage>
        <taxon>Eukaryota</taxon>
        <taxon>Sar</taxon>
        <taxon>Alveolata</taxon>
        <taxon>Dinophyceae</taxon>
        <taxon>Suessiales</taxon>
        <taxon>Symbiodiniaceae</taxon>
        <taxon>Durusdinium</taxon>
    </lineage>
</organism>
<name>A0ABP0SSL1_9DINO</name>
<sequence>MSMAKRQSEEGQIAGSKVYRRSMSMLVGRLENKFHKPRSLPLCHVQEGQDVARQHLHSMDKSSGPATLTRKPCWLASLVDATMQTAAPCMRVFSSLRLKRTLMLVIIDLQDEAVLPQSGRSRPLPRTTAIVALAEDAGARFNLAKQ</sequence>
<comment type="caution">
    <text evidence="1">The sequence shown here is derived from an EMBL/GenBank/DDBJ whole genome shotgun (WGS) entry which is preliminary data.</text>
</comment>
<dbReference type="EMBL" id="CAXAMM010044572">
    <property type="protein sequence ID" value="CAK9115220.1"/>
    <property type="molecule type" value="Genomic_DNA"/>
</dbReference>
<reference evidence="1 2" key="1">
    <citation type="submission" date="2024-02" db="EMBL/GenBank/DDBJ databases">
        <authorList>
            <person name="Chen Y."/>
            <person name="Shah S."/>
            <person name="Dougan E. K."/>
            <person name="Thang M."/>
            <person name="Chan C."/>
        </authorList>
    </citation>
    <scope>NUCLEOTIDE SEQUENCE [LARGE SCALE GENOMIC DNA]</scope>
</reference>
<protein>
    <submittedName>
        <fullName evidence="1">Uncharacterized protein</fullName>
    </submittedName>
</protein>
<accession>A0ABP0SSL1</accession>
<proteinExistence type="predicted"/>
<evidence type="ECO:0000313" key="2">
    <source>
        <dbReference type="Proteomes" id="UP001642464"/>
    </source>
</evidence>
<dbReference type="Proteomes" id="UP001642464">
    <property type="component" value="Unassembled WGS sequence"/>
</dbReference>
<gene>
    <name evidence="1" type="ORF">SCF082_LOCUS53343</name>
</gene>
<evidence type="ECO:0000313" key="1">
    <source>
        <dbReference type="EMBL" id="CAK9115220.1"/>
    </source>
</evidence>
<keyword evidence="2" id="KW-1185">Reference proteome</keyword>